<gene>
    <name evidence="1" type="ORF">ENT77_01165</name>
</gene>
<organism evidence="1">
    <name type="scientific">Fervidobacterium thailandense</name>
    <dbReference type="NCBI Taxonomy" id="1008305"/>
    <lineage>
        <taxon>Bacteria</taxon>
        <taxon>Thermotogati</taxon>
        <taxon>Thermotogota</taxon>
        <taxon>Thermotogae</taxon>
        <taxon>Thermotogales</taxon>
        <taxon>Fervidobacteriaceae</taxon>
        <taxon>Fervidobacterium</taxon>
    </lineage>
</organism>
<dbReference type="AlphaFoldDB" id="A0A7C4GFE2"/>
<dbReference type="EMBL" id="DSZY01000006">
    <property type="protein sequence ID" value="HGU39802.1"/>
    <property type="molecule type" value="Genomic_DNA"/>
</dbReference>
<sequence>MGLKLRTLVFVVVTFPLLGFSGVLGEFAFTVLREYGVPERDAQIIARTLEEESKIVPSAVDPLMVIAFGLVESMFRNIVGDNGKAIGYFQLHEAAVIYVANFYEDVRQYKRNHRKHSELLNFPDWQTRIAYRYVYLTLKNVCKWDLLSTISAYNGRSDRYNMYVERFFRFYSELISRFARFQTEARKVDSGTARTR</sequence>
<proteinExistence type="predicted"/>
<evidence type="ECO:0008006" key="2">
    <source>
        <dbReference type="Google" id="ProtNLM"/>
    </source>
</evidence>
<comment type="caution">
    <text evidence="1">The sequence shown here is derived from an EMBL/GenBank/DDBJ whole genome shotgun (WGS) entry which is preliminary data.</text>
</comment>
<protein>
    <recommendedName>
        <fullName evidence="2">Lytic transglycosylase domain-containing protein</fullName>
    </recommendedName>
</protein>
<dbReference type="SUPFAM" id="SSF53955">
    <property type="entry name" value="Lysozyme-like"/>
    <property type="match status" value="1"/>
</dbReference>
<evidence type="ECO:0000313" key="1">
    <source>
        <dbReference type="EMBL" id="HGU39802.1"/>
    </source>
</evidence>
<dbReference type="InterPro" id="IPR023346">
    <property type="entry name" value="Lysozyme-like_dom_sf"/>
</dbReference>
<name>A0A7C4GFE2_9BACT</name>
<dbReference type="Gene3D" id="1.10.530.10">
    <property type="match status" value="1"/>
</dbReference>
<reference evidence="1" key="1">
    <citation type="journal article" date="2020" name="mSystems">
        <title>Genome- and Community-Level Interaction Insights into Carbon Utilization and Element Cycling Functions of Hydrothermarchaeota in Hydrothermal Sediment.</title>
        <authorList>
            <person name="Zhou Z."/>
            <person name="Liu Y."/>
            <person name="Xu W."/>
            <person name="Pan J."/>
            <person name="Luo Z.H."/>
            <person name="Li M."/>
        </authorList>
    </citation>
    <scope>NUCLEOTIDE SEQUENCE [LARGE SCALE GENOMIC DNA]</scope>
    <source>
        <strain evidence="1">SpSt-609</strain>
    </source>
</reference>
<accession>A0A7C4GFE2</accession>